<dbReference type="EMBL" id="CP075869">
    <property type="protein sequence ID" value="QYT04684.1"/>
    <property type="molecule type" value="Genomic_DNA"/>
</dbReference>
<evidence type="ECO:0000313" key="3">
    <source>
        <dbReference type="EMBL" id="QYT04684.1"/>
    </source>
</evidence>
<dbReference type="PANTHER" id="PTHR33112">
    <property type="entry name" value="DOMAIN PROTEIN, PUTATIVE-RELATED"/>
    <property type="match status" value="1"/>
</dbReference>
<gene>
    <name evidence="3" type="ORF">H0G86_011589</name>
</gene>
<organism evidence="3 4">
    <name type="scientific">Trichoderma simmonsii</name>
    <dbReference type="NCBI Taxonomy" id="1491479"/>
    <lineage>
        <taxon>Eukaryota</taxon>
        <taxon>Fungi</taxon>
        <taxon>Dikarya</taxon>
        <taxon>Ascomycota</taxon>
        <taxon>Pezizomycotina</taxon>
        <taxon>Sordariomycetes</taxon>
        <taxon>Hypocreomycetidae</taxon>
        <taxon>Hypocreales</taxon>
        <taxon>Hypocreaceae</taxon>
        <taxon>Trichoderma</taxon>
    </lineage>
</organism>
<keyword evidence="4" id="KW-1185">Reference proteome</keyword>
<accession>A0A8G0LNQ2</accession>
<evidence type="ECO:0000313" key="4">
    <source>
        <dbReference type="Proteomes" id="UP000826661"/>
    </source>
</evidence>
<evidence type="ECO:0000259" key="2">
    <source>
        <dbReference type="Pfam" id="PF06985"/>
    </source>
</evidence>
<dbReference type="Pfam" id="PF06985">
    <property type="entry name" value="HET"/>
    <property type="match status" value="1"/>
</dbReference>
<feature type="region of interest" description="Disordered" evidence="1">
    <location>
        <begin position="29"/>
        <end position="55"/>
    </location>
</feature>
<dbReference type="Proteomes" id="UP000826661">
    <property type="component" value="Chromosome VI"/>
</dbReference>
<dbReference type="InterPro" id="IPR010730">
    <property type="entry name" value="HET"/>
</dbReference>
<proteinExistence type="predicted"/>
<dbReference type="AlphaFoldDB" id="A0A8G0LNQ2"/>
<sequence length="728" mass="82953">MLVSFSPSLLFTRYNSNYSTMESNFQGIVPASDAPTKRKRPTEAEHIPTAPKEPPAPEFLCQDCVKLDLSKAFSVEDTSNETTKMAFAPGRWGYFNAWAVDVGHRYRGTIITNCNLCQMLFNSRVDEGDTKLDGDGDWLRAVSFLEICGLVAYKPHRWISKDIPFLMLFSNKNYDLYENRKKVRHLIQQSGYAALQQLNQQQAIPFSPKVLSPVFDLGTFQNWFDYCNGNHKLLCRSSKSDLYGTHVIDCQDQSITQHEPGMPYVALSYVWGQPQAQKAVNDGKRLPAQLSLLIRDAIAVTQAMGFRYLWVDRYCIDQDTPTAKHEQIRQMDAIYSNAELTIIAAAGQDENYGLPGVGKNRPKTRMEAHIGDVAVVWAPKDPQAAIKSSKWSTRGWTFQEALLSRRRLVFTEQQAYFECNAMNVYESFDIPLDSLHIKDRSKSYEYLRRGVFGGNREAEFGRLNLEKQGPTEVFNRYLSNVEEYSARKLSFAEDSLNAFRGIAQQFWYGKHAIHNIWGMGYQTPPEERTSSFVHSLSWRHTSNCWDLSQSPQRRPQFPSWSWAGWEGEVQYEIIDSKQKSWFDNLIRAVSVENQIDSPTALEMIAPNPDATCIFPVVIFTAAVVPSKLISFNPNAASNKRWQIGKYKANLALSSGSVSESQFAEDIHDSHVWQCVCIGAALKVSFVMILKVDDGSDLWERAGIFAIDCYSHSLEKMMETREYKSFRVR</sequence>
<feature type="domain" description="Heterokaryon incompatibility" evidence="2">
    <location>
        <begin position="264"/>
        <end position="400"/>
    </location>
</feature>
<evidence type="ECO:0000256" key="1">
    <source>
        <dbReference type="SAM" id="MobiDB-lite"/>
    </source>
</evidence>
<dbReference type="PANTHER" id="PTHR33112:SF1">
    <property type="entry name" value="HETEROKARYON INCOMPATIBILITY DOMAIN-CONTAINING PROTEIN"/>
    <property type="match status" value="1"/>
</dbReference>
<protein>
    <submittedName>
        <fullName evidence="3">HET domain-containing protein</fullName>
    </submittedName>
</protein>
<reference evidence="3 4" key="1">
    <citation type="journal article" date="2021" name="BMC Genomics">
        <title>Telomere-to-telomere genome assembly of asparaginase-producing Trichoderma simmonsii.</title>
        <authorList>
            <person name="Chung D."/>
            <person name="Kwon Y.M."/>
            <person name="Yang Y."/>
        </authorList>
    </citation>
    <scope>NUCLEOTIDE SEQUENCE [LARGE SCALE GENOMIC DNA]</scope>
    <source>
        <strain evidence="3 4">GH-Sj1</strain>
    </source>
</reference>
<name>A0A8G0LNQ2_9HYPO</name>